<dbReference type="SUPFAM" id="SSF55729">
    <property type="entry name" value="Acyl-CoA N-acyltransferases (Nat)"/>
    <property type="match status" value="1"/>
</dbReference>
<dbReference type="RefSeq" id="WP_344562509.1">
    <property type="nucleotide sequence ID" value="NZ_BAAARJ010000003.1"/>
</dbReference>
<dbReference type="InterPro" id="IPR016181">
    <property type="entry name" value="Acyl_CoA_acyltransferase"/>
</dbReference>
<gene>
    <name evidence="1" type="ORF">GCM10009863_09690</name>
</gene>
<dbReference type="Pfam" id="PF04339">
    <property type="entry name" value="FemAB_like"/>
    <property type="match status" value="1"/>
</dbReference>
<sequence>MGEVPPHVWDALVGPDNFYQSHRWLRGVELAHGPDPVLTAWDGNRLVGAVPTWPGEGNEPGLFSLPEMFPDLDTSWSPRYLWLGTRRSVYNELLCARGPIRAEVLQQLLHGALAMAERDGRDGVVLPYLAGDDARELAHLHPRARALLHDADANIDISVGGVAEQLHHASRRDRARRRAELRAPGRTGTTLTWLPLDEGAESEAARLIAQNRQRYGSSAGQEWMDRSFAAQEESGALGRAVGCFALRDGHPLAVTVCYAHHDRLYARYFGFDYAHAKPSGEYFALNYGALIDYAAACGFRRVRLAVSAQQVKVRRGARLAPLAAVVLPAEGEVRTEEAVAAHNHHTVGRWRELCGSRPQAMGTEWDAWETRPPEPPGPPRP</sequence>
<comment type="caution">
    <text evidence="1">The sequence shown here is derived from an EMBL/GenBank/DDBJ whole genome shotgun (WGS) entry which is preliminary data.</text>
</comment>
<protein>
    <recommendedName>
        <fullName evidence="3">BioF2-like acetyltransferase domain-containing protein</fullName>
    </recommendedName>
</protein>
<organism evidence="1 2">
    <name type="scientific">Streptomyces axinellae</name>
    <dbReference type="NCBI Taxonomy" id="552788"/>
    <lineage>
        <taxon>Bacteria</taxon>
        <taxon>Bacillati</taxon>
        <taxon>Actinomycetota</taxon>
        <taxon>Actinomycetes</taxon>
        <taxon>Kitasatosporales</taxon>
        <taxon>Streptomycetaceae</taxon>
        <taxon>Streptomyces</taxon>
    </lineage>
</organism>
<keyword evidence="2" id="KW-1185">Reference proteome</keyword>
<proteinExistence type="predicted"/>
<dbReference type="InterPro" id="IPR007434">
    <property type="entry name" value="FemAB-like"/>
</dbReference>
<evidence type="ECO:0000313" key="2">
    <source>
        <dbReference type="Proteomes" id="UP001501447"/>
    </source>
</evidence>
<name>A0ABN3PSH5_9ACTN</name>
<accession>A0ABN3PSH5</accession>
<evidence type="ECO:0008006" key="3">
    <source>
        <dbReference type="Google" id="ProtNLM"/>
    </source>
</evidence>
<dbReference type="Proteomes" id="UP001501447">
    <property type="component" value="Unassembled WGS sequence"/>
</dbReference>
<reference evidence="1 2" key="1">
    <citation type="journal article" date="2019" name="Int. J. Syst. Evol. Microbiol.">
        <title>The Global Catalogue of Microorganisms (GCM) 10K type strain sequencing project: providing services to taxonomists for standard genome sequencing and annotation.</title>
        <authorList>
            <consortium name="The Broad Institute Genomics Platform"/>
            <consortium name="The Broad Institute Genome Sequencing Center for Infectious Disease"/>
            <person name="Wu L."/>
            <person name="Ma J."/>
        </authorList>
    </citation>
    <scope>NUCLEOTIDE SEQUENCE [LARGE SCALE GENOMIC DNA]</scope>
    <source>
        <strain evidence="1 2">JCM 16373</strain>
    </source>
</reference>
<evidence type="ECO:0000313" key="1">
    <source>
        <dbReference type="EMBL" id="GAA2598397.1"/>
    </source>
</evidence>
<dbReference type="EMBL" id="BAAARJ010000003">
    <property type="protein sequence ID" value="GAA2598397.1"/>
    <property type="molecule type" value="Genomic_DNA"/>
</dbReference>